<dbReference type="GeneID" id="31007829"/>
<keyword evidence="1" id="KW-1133">Transmembrane helix</keyword>
<accession>A0A225A8V7</accession>
<keyword evidence="1" id="KW-0812">Transmembrane</keyword>
<dbReference type="OrthoDB" id="426718at2759"/>
<dbReference type="Pfam" id="PF11913">
    <property type="entry name" value="DUF3431"/>
    <property type="match status" value="1"/>
</dbReference>
<sequence>MGSFRDQAQRLRISALLKCLVAACVFLHLCSVYNWLPSQGHIAQGETGHTTKNSTTVHFTDVQHSSAIADMLLPTSSHFMVPSRNWTIDDRNIVVAKTRDENVEWLLPFCEEYLCKPFVYTMDQEPEEGLLVPQTTQGHEAAAYLSYIVTNYDQLSPYTIFIHANEDQWHNELFGSKTSTALRFLRYESVDANGFVNLRCTGIPGCPNTLVPVHREPVDDEYAYVADKFFELYSYLLQVPIDQVPEVVGHLCCGQFVVTRDQIRSRPKEDYERILTWAATTDFTDSYGIGWTVEKIWHVLFGREAVDCPRLEQCRCDNYGWCGPLPDGEILIPIMPHSS</sequence>
<dbReference type="Proteomes" id="UP000214365">
    <property type="component" value="Unassembled WGS sequence"/>
</dbReference>
<evidence type="ECO:0000313" key="2">
    <source>
        <dbReference type="EMBL" id="OKL56400.1"/>
    </source>
</evidence>
<name>A0A225A8V7_TALAT</name>
<dbReference type="PANTHER" id="PTHR37490:SF2">
    <property type="match status" value="1"/>
</dbReference>
<dbReference type="PANTHER" id="PTHR37490">
    <property type="entry name" value="EXPRESSED PROTEIN"/>
    <property type="match status" value="1"/>
</dbReference>
<keyword evidence="1" id="KW-0472">Membrane</keyword>
<reference evidence="2 3" key="1">
    <citation type="submission" date="2015-06" db="EMBL/GenBank/DDBJ databases">
        <title>Talaromyces atroroseus IBT 11181 draft genome.</title>
        <authorList>
            <person name="Rasmussen K.B."/>
            <person name="Rasmussen S."/>
            <person name="Petersen B."/>
            <person name="Sicheritz-Ponten T."/>
            <person name="Mortensen U.H."/>
            <person name="Thrane U."/>
        </authorList>
    </citation>
    <scope>NUCLEOTIDE SEQUENCE [LARGE SCALE GENOMIC DNA]</scope>
    <source>
        <strain evidence="2 3">IBT 11181</strain>
    </source>
</reference>
<gene>
    <name evidence="2" type="ORF">UA08_08073</name>
</gene>
<dbReference type="STRING" id="1441469.A0A225A8V7"/>
<dbReference type="InterPro" id="IPR021838">
    <property type="entry name" value="DUF3431"/>
</dbReference>
<evidence type="ECO:0000256" key="1">
    <source>
        <dbReference type="SAM" id="Phobius"/>
    </source>
</evidence>
<protein>
    <submittedName>
        <fullName evidence="2">Uncharacterized protein</fullName>
    </submittedName>
</protein>
<dbReference type="RefSeq" id="XP_020116521.1">
    <property type="nucleotide sequence ID" value="XM_020263246.1"/>
</dbReference>
<evidence type="ECO:0000313" key="3">
    <source>
        <dbReference type="Proteomes" id="UP000214365"/>
    </source>
</evidence>
<feature type="transmembrane region" description="Helical" evidence="1">
    <location>
        <begin position="15"/>
        <end position="36"/>
    </location>
</feature>
<dbReference type="AlphaFoldDB" id="A0A225A8V7"/>
<proteinExistence type="predicted"/>
<comment type="caution">
    <text evidence="2">The sequence shown here is derived from an EMBL/GenBank/DDBJ whole genome shotgun (WGS) entry which is preliminary data.</text>
</comment>
<keyword evidence="3" id="KW-1185">Reference proteome</keyword>
<dbReference type="EMBL" id="LFMY01000014">
    <property type="protein sequence ID" value="OKL56400.1"/>
    <property type="molecule type" value="Genomic_DNA"/>
</dbReference>
<organism evidence="2 3">
    <name type="scientific">Talaromyces atroroseus</name>
    <dbReference type="NCBI Taxonomy" id="1441469"/>
    <lineage>
        <taxon>Eukaryota</taxon>
        <taxon>Fungi</taxon>
        <taxon>Dikarya</taxon>
        <taxon>Ascomycota</taxon>
        <taxon>Pezizomycotina</taxon>
        <taxon>Eurotiomycetes</taxon>
        <taxon>Eurotiomycetidae</taxon>
        <taxon>Eurotiales</taxon>
        <taxon>Trichocomaceae</taxon>
        <taxon>Talaromyces</taxon>
        <taxon>Talaromyces sect. Trachyspermi</taxon>
    </lineage>
</organism>